<dbReference type="Pfam" id="PF15458">
    <property type="entry name" value="NTR2"/>
    <property type="match status" value="1"/>
</dbReference>
<gene>
    <name evidence="4" type="ORF">PBIL07802_LOCUS23996</name>
</gene>
<feature type="compositionally biased region" description="Polar residues" evidence="3">
    <location>
        <begin position="64"/>
        <end position="75"/>
    </location>
</feature>
<evidence type="ECO:0000256" key="1">
    <source>
        <dbReference type="ARBA" id="ARBA00004123"/>
    </source>
</evidence>
<feature type="compositionally biased region" description="Low complexity" evidence="3">
    <location>
        <begin position="173"/>
        <end position="184"/>
    </location>
</feature>
<proteinExistence type="predicted"/>
<keyword evidence="2" id="KW-0539">Nucleus</keyword>
<feature type="compositionally biased region" description="Basic and acidic residues" evidence="3">
    <location>
        <begin position="261"/>
        <end position="291"/>
    </location>
</feature>
<accession>A0A7S3GC62</accession>
<feature type="region of interest" description="Disordered" evidence="3">
    <location>
        <begin position="168"/>
        <end position="207"/>
    </location>
</feature>
<feature type="region of interest" description="Disordered" evidence="3">
    <location>
        <begin position="241"/>
        <end position="446"/>
    </location>
</feature>
<feature type="compositionally biased region" description="Gly residues" evidence="3">
    <location>
        <begin position="90"/>
        <end position="99"/>
    </location>
</feature>
<feature type="compositionally biased region" description="Basic and acidic residues" evidence="3">
    <location>
        <begin position="391"/>
        <end position="426"/>
    </location>
</feature>
<feature type="compositionally biased region" description="Basic and acidic residues" evidence="3">
    <location>
        <begin position="39"/>
        <end position="49"/>
    </location>
</feature>
<dbReference type="AlphaFoldDB" id="A0A7S3GC62"/>
<protein>
    <submittedName>
        <fullName evidence="4">Uncharacterized protein</fullName>
    </submittedName>
</protein>
<dbReference type="GO" id="GO:0000390">
    <property type="term" value="P:spliceosomal complex disassembly"/>
    <property type="evidence" value="ECO:0007669"/>
    <property type="project" value="InterPro"/>
</dbReference>
<feature type="compositionally biased region" description="Basic and acidic residues" evidence="3">
    <location>
        <begin position="317"/>
        <end position="343"/>
    </location>
</feature>
<feature type="compositionally biased region" description="Basic and acidic residues" evidence="3">
    <location>
        <begin position="351"/>
        <end position="364"/>
    </location>
</feature>
<dbReference type="PANTHER" id="PTHR12214">
    <property type="entry name" value="GC-RICH SEQUENCE DNA-BINDING FACTOR"/>
    <property type="match status" value="1"/>
</dbReference>
<dbReference type="EMBL" id="HBIB01036866">
    <property type="protein sequence ID" value="CAE0261703.1"/>
    <property type="molecule type" value="Transcribed_RNA"/>
</dbReference>
<sequence>MFKSKGKKANIRKKEKAATDEGGETAPSSALPPTPLDASTREGGGKGDDVEMQIEDDVLLPSHAPSSTSAGSQPLQMDGEKKGKKKKKGGGGSGVGGGSLLSFEEDEQVVFEVKKKPATSARAIKHKSKEERRSTAHTTSSSSSTPAYSASTPSSYSADMLAELKKQTYAFAGSRPPSSTSDQSGSGGGMGRTDGGGGGGGKVEASLPALKTSFGGFDITPDSLAETAIPDIATIKEIKAKREQMRRKGGGEEEYISVEGRGGESGRDVALRDHIPMQSEEEREHTSRLVSEDQEEEDEEGDEVFDSHKNGKYAFGDPRHTAVDEMEERERRAKMVEAHQLEMERDESDAEYDRHSEDGGEGRGGRRGRDRVGEDEVEGGDEMEVDEREEEQMKRRFEEEQMRRVMGRRTFEQQKEKERKEKEVKEMQWGSEKSTSAVPPPPYSSLEDVRLRLEALPKGG</sequence>
<dbReference type="InterPro" id="IPR012890">
    <property type="entry name" value="GCFC2-like"/>
</dbReference>
<evidence type="ECO:0000256" key="2">
    <source>
        <dbReference type="ARBA" id="ARBA00023242"/>
    </source>
</evidence>
<feature type="compositionally biased region" description="Low complexity" evidence="3">
    <location>
        <begin position="136"/>
        <end position="155"/>
    </location>
</feature>
<evidence type="ECO:0000256" key="3">
    <source>
        <dbReference type="SAM" id="MobiDB-lite"/>
    </source>
</evidence>
<dbReference type="InterPro" id="IPR028211">
    <property type="entry name" value="Ntr2"/>
</dbReference>
<feature type="region of interest" description="Disordered" evidence="3">
    <location>
        <begin position="1"/>
        <end position="155"/>
    </location>
</feature>
<dbReference type="GO" id="GO:0003677">
    <property type="term" value="F:DNA binding"/>
    <property type="evidence" value="ECO:0007669"/>
    <property type="project" value="InterPro"/>
</dbReference>
<dbReference type="PANTHER" id="PTHR12214:SF0">
    <property type="entry name" value="LD29489P"/>
    <property type="match status" value="1"/>
</dbReference>
<feature type="compositionally biased region" description="Acidic residues" evidence="3">
    <location>
        <begin position="292"/>
        <end position="304"/>
    </location>
</feature>
<dbReference type="GO" id="GO:0071008">
    <property type="term" value="C:U2-type post-mRNA release spliceosomal complex"/>
    <property type="evidence" value="ECO:0007669"/>
    <property type="project" value="InterPro"/>
</dbReference>
<feature type="compositionally biased region" description="Acidic residues" evidence="3">
    <location>
        <begin position="373"/>
        <end position="390"/>
    </location>
</feature>
<evidence type="ECO:0000313" key="4">
    <source>
        <dbReference type="EMBL" id="CAE0261703.1"/>
    </source>
</evidence>
<organism evidence="4">
    <name type="scientific">Palpitomonas bilix</name>
    <dbReference type="NCBI Taxonomy" id="652834"/>
    <lineage>
        <taxon>Eukaryota</taxon>
        <taxon>Eukaryota incertae sedis</taxon>
    </lineage>
</organism>
<feature type="compositionally biased region" description="Gly residues" evidence="3">
    <location>
        <begin position="185"/>
        <end position="202"/>
    </location>
</feature>
<name>A0A7S3GC62_9EUKA</name>
<comment type="subcellular location">
    <subcellularLocation>
        <location evidence="1">Nucleus</location>
    </subcellularLocation>
</comment>
<feature type="compositionally biased region" description="Basic residues" evidence="3">
    <location>
        <begin position="1"/>
        <end position="15"/>
    </location>
</feature>
<reference evidence="4" key="1">
    <citation type="submission" date="2021-01" db="EMBL/GenBank/DDBJ databases">
        <authorList>
            <person name="Corre E."/>
            <person name="Pelletier E."/>
            <person name="Niang G."/>
            <person name="Scheremetjew M."/>
            <person name="Finn R."/>
            <person name="Kale V."/>
            <person name="Holt S."/>
            <person name="Cochrane G."/>
            <person name="Meng A."/>
            <person name="Brown T."/>
            <person name="Cohen L."/>
        </authorList>
    </citation>
    <scope>NUCLEOTIDE SEQUENCE</scope>
    <source>
        <strain evidence="4">NIES-2562</strain>
    </source>
</reference>